<sequence length="2602" mass="298682">MMAKSSKIKSITNTVLCDKISKNVPVKCRVIIRRLSLYFTERKSDSSVDLLLFLTFGENGITSFIRKVVTNEVSHPNVLSSFQLLEFILVNFEKECIPYVDEVMKLCLSIAQMNVHARVRENSLKLLNCMFAPSYLANLDLSGVLGTICVLKESDPPPSVLMRLFTVIGIILERAPEVSHQYKDEFLGSFVEKIKDVESSNKCETLLSGCFDGVYGYLVHFTAEETVISDIYSSLKKNCRAEVNQKRLVTDRAALKVIIRHHRVFAKYIFEDINSWRETLNYYLKKSGEDRQLGYRGLVSVYRGVACALDEEGVGDREKLNNITEALLECPFDTTVMIGLVELISTGQVRQDLTRRGLQMIMEKSDRKGSIYLSTNLECVSKYLTKPGAIVGDHLAFLRKTAVTLIGDYPNMDSYFRLSALQALERSFYYLGICGRAELDEYAKEVIYQGLIRSCSHQIYQDVELQKDITGQDMISHKSYLPLWLHLTNLSSSNTEMEPFDGKSMVSAKIFDEYLSSVLKIIKKLDLGIRVTNPNITDLELAAEANRPTDFRIFINVVNLFVDVMEELEDGLMMKKWLAMLFTEMTHHSSKKPLISGFYKILAACLKLADKLDFFASCEKMLQRFLRDISFKVGRYKGDLQISCFQVIVQVGSGHFPLLKDCLTALEKWHSGLPKDSMEYLLRNTLPCFDVFLQTKGRMLGDVKEFKSKPLRVGGRVRKLAARETESQLLILQRRFLLFLGKLDQDLLRQLIQPIDEEEEDQDYGKELSYAIPLSDVKLRIKMKELLPRIVELSLSSSDRRTRVTACEFLHSIVLLTLGSMKQMNGELNELFGRLVSVCLVLSCDSDHVIFQIFEPLTTQMAHYFFQQGEGSVGDRNFRKLLVREFADWSLRRREVGSPDNIMTVLQKMYSFSVHPDHNKRCGAATVFNNIYTIIREQTDLIDTHWFLLYYHFMECLSMCSSYDDTTHITTAINLIKASLTKKNFSSPPKVPAGFKSDMTCLMEWIFSRCSHPQMKIRGISMEMVEGMSKGSSVKQFVKDHIKDVKMKPRKSDGDDSWLRYTATLFHYYGWLLHHDVINESHMLAVLRDNETDVLLDKMANFSGSVRASVIIQMLEFVIICIKKGIIWQKNKILLIVKDCLYRPSMLELEDRESLYSILENLFQLLSPSMNNEEIKIFSSVDSSIFSHLQQRLKLREPLTEQMELLKGLEIMYKLNFWNLWKFGDTIRGDELLQLVFDSLFADRRRRCVAVAIDPNEKVFLCDLIRFSLKIGVSSMALWQLLAKGDAITEEDTFQQNTKGGYFTQFFKPELTDYFIETFEPSLRVLIKYHPTKVQETVNEALKHSCRSNVDGNVKEKFIAKLYQEWSDVERMPKENKRVCLLSIVKGMCELDPSRLLRESSVLDWVHDVMTSSDLRKDVEVFAEVLPYLSAVNEEHNQKLTLGLESLYKNLDVKNDFDPALAVLYKGLIKSFARSKSLPVLREMTRIVDLHNRLLKENEVNDVFCETSPDQLRKLAHFLYDELFNRNKVTCESFLRTLLLECDSEFTREFLLDRFGDLTLRLGEADVDKRIRALGIVQICVPRFSKENLEDLPAEKKEIFRSLMMSCVKTLSGSSEDRRFSCACFNTLCAVIAARTNDPRQYKSLIFKEDFPYLSKLVDRERVWSLRMDFDKLPKMRKVFASLRRTITRERQMRLGQTLNSVKYLHEETLFSSSLREDVTKFDYTYVTVRPMKFEEDFGVELEMDALNDHECMATLVGIVEHLVEEKVTPKDDPDTPFWLKAFIQRLKSWNSHENEKIFLMKLMCNLDRYLKPYADEVAPVLLNAVLEVFHQKPINYLVIDVITMVLNWKTDYVGLEAIATRLAIIVINKSDSYRKDIVKSNLELAKLIVESFRDNLNSQLLSTSAFEALGTVESDPNVKYLHLQFSGILLVNRIPAWIDGKEEEFFKMVLVHCSGKSGKIAAEVAGAALQYLERQGFEGLDTLVQMTREKVRFAFTCGDAFGMNVLYAIHKTYPKISSDFLNVLRNSVWVLSGSFKTHGMEMLLSHLKRQKNLQNDPFLSVIDSFIVDMLTPDDLEILALSLQMLVVVLEKSFCWEKMRPAVEKALTFSGCRNLDVRKGLYDLAEYVYSKGEDEELRLHCKMVLLDGMNDSDSGLSERCLKFWRDKTRAPNSAEQFSQILCESYHPNAESGFLSSVARLIISSPATSAEYIFDHPLAPNCSFQKTTILKTAQRSTIAPMFAQTLSTKKSSRRESPSETTAVKKRRFLKDAENAQAYYAKKQMVKKEAELEEQREMTRKLDNHVDIFKEYSSGDIPDIRISHSQFLKPLEALTRDPQIARHFLTALYDSLSEEMTESAARLFCIKIGGLIQHVAEAETPNPTVVGFLFHVLLHCEGRLEVDADCVARLAKSSGWLSVGGLLLEEMLIRAEGEDEFQPRKGETPEEKKWLQLADICRSLKEFEVLRGIFLDKLRVVDEAAEAIHSESVTDWQKAAFYYQSVLKKPQYTTKNDFYAEACFNSLARLSDWSAVNTGIHGRHEVDQLWTDTALYENILPWLLKSEMVLSLQSGNTDALLGLIDCEKESELKKLFPGGICHCSFHQE</sequence>
<dbReference type="InterPro" id="IPR046804">
    <property type="entry name" value="DNA-PKcs_N"/>
</dbReference>
<reference evidence="2" key="1">
    <citation type="journal article" date="2024" name="Gigascience">
        <title>Chromosome-level genome of the poultry shaft louse Menopon gallinae provides insight into the host-switching and adaptive evolution of parasitic lice.</title>
        <authorList>
            <person name="Xu Y."/>
            <person name="Ma L."/>
            <person name="Liu S."/>
            <person name="Liang Y."/>
            <person name="Liu Q."/>
            <person name="He Z."/>
            <person name="Tian L."/>
            <person name="Duan Y."/>
            <person name="Cai W."/>
            <person name="Li H."/>
            <person name="Song F."/>
        </authorList>
    </citation>
    <scope>NUCLEOTIDE SEQUENCE</scope>
    <source>
        <strain evidence="2">Cailab_2023a</strain>
    </source>
</reference>
<accession>A0AAW2HSR8</accession>
<dbReference type="GO" id="GO:0005634">
    <property type="term" value="C:nucleus"/>
    <property type="evidence" value="ECO:0007669"/>
    <property type="project" value="InterPro"/>
</dbReference>
<dbReference type="InterPro" id="IPR016024">
    <property type="entry name" value="ARM-type_fold"/>
</dbReference>
<evidence type="ECO:0000259" key="1">
    <source>
        <dbReference type="SMART" id="SM01344"/>
    </source>
</evidence>
<dbReference type="EMBL" id="JARGDH010000003">
    <property type="protein sequence ID" value="KAL0273050.1"/>
    <property type="molecule type" value="Genomic_DNA"/>
</dbReference>
<feature type="domain" description="DNA-dependent protein kinase catalytic subunit CC3" evidence="1">
    <location>
        <begin position="1527"/>
        <end position="1863"/>
    </location>
</feature>
<name>A0AAW2HSR8_9NEOP</name>
<dbReference type="InterPro" id="IPR045581">
    <property type="entry name" value="DNAPKcs_CC5"/>
</dbReference>
<dbReference type="SUPFAM" id="SSF48371">
    <property type="entry name" value="ARM repeat"/>
    <property type="match status" value="3"/>
</dbReference>
<organism evidence="2">
    <name type="scientific">Menopon gallinae</name>
    <name type="common">poultry shaft louse</name>
    <dbReference type="NCBI Taxonomy" id="328185"/>
    <lineage>
        <taxon>Eukaryota</taxon>
        <taxon>Metazoa</taxon>
        <taxon>Ecdysozoa</taxon>
        <taxon>Arthropoda</taxon>
        <taxon>Hexapoda</taxon>
        <taxon>Insecta</taxon>
        <taxon>Pterygota</taxon>
        <taxon>Neoptera</taxon>
        <taxon>Paraneoptera</taxon>
        <taxon>Psocodea</taxon>
        <taxon>Troctomorpha</taxon>
        <taxon>Phthiraptera</taxon>
        <taxon>Amblycera</taxon>
        <taxon>Menoponidae</taxon>
        <taxon>Menopon</taxon>
    </lineage>
</organism>
<dbReference type="Pfam" id="PF19704">
    <property type="entry name" value="DNAPKcs_CC5"/>
    <property type="match status" value="2"/>
</dbReference>
<dbReference type="SMART" id="SM01344">
    <property type="entry name" value="NUC194"/>
    <property type="match status" value="1"/>
</dbReference>
<protein>
    <recommendedName>
        <fullName evidence="1">DNA-dependent protein kinase catalytic subunit CC3 domain-containing protein</fullName>
    </recommendedName>
</protein>
<dbReference type="Pfam" id="PF20502">
    <property type="entry name" value="DNAPKcs_CC1-2"/>
    <property type="match status" value="1"/>
</dbReference>
<dbReference type="InterPro" id="IPR012582">
    <property type="entry name" value="DNAPKcs_CC3"/>
</dbReference>
<dbReference type="Pfam" id="PF20500">
    <property type="entry name" value="DNA-PKcs_N"/>
    <property type="match status" value="2"/>
</dbReference>
<proteinExistence type="predicted"/>
<dbReference type="GO" id="GO:0006303">
    <property type="term" value="P:double-strand break repair via nonhomologous end joining"/>
    <property type="evidence" value="ECO:0007669"/>
    <property type="project" value="InterPro"/>
</dbReference>
<gene>
    <name evidence="2" type="ORF">PYX00_005818</name>
</gene>
<comment type="caution">
    <text evidence="2">The sequence shown here is derived from an EMBL/GenBank/DDBJ whole genome shotgun (WGS) entry which is preliminary data.</text>
</comment>
<dbReference type="Pfam" id="PF08163">
    <property type="entry name" value="DNAPKcs_CC3"/>
    <property type="match status" value="1"/>
</dbReference>
<dbReference type="InterPro" id="IPR046803">
    <property type="entry name" value="DNAPKcs_CC1-2"/>
</dbReference>
<evidence type="ECO:0000313" key="2">
    <source>
        <dbReference type="EMBL" id="KAL0273050.1"/>
    </source>
</evidence>